<proteinExistence type="predicted"/>
<evidence type="ECO:0000313" key="2">
    <source>
        <dbReference type="Proteomes" id="UP000522007"/>
    </source>
</evidence>
<name>A0A7X0W6N7_LISWE</name>
<dbReference type="EMBL" id="JAAROP010000003">
    <property type="protein sequence ID" value="MBC1322439.1"/>
    <property type="molecule type" value="Genomic_DNA"/>
</dbReference>
<gene>
    <name evidence="1" type="ORF">HB853_05720</name>
</gene>
<protein>
    <submittedName>
        <fullName evidence="1">Crp/Fnr family transcriptional regulator</fullName>
    </submittedName>
</protein>
<sequence length="211" mass="24726">MKYIEYYEYMKKDAIIYTYLLNNFSYVSRKVETWESVTLDRKHILLVKSGALFEENDGKKSGIARCFFQKSLFFPTRKSIQLKAFETSEICCISADVVFRKLEEDQILSDFFLQIAEKNEQDLKRQVFLATENPKNKIVSTLNFLLENNFSNNDMTAFPVWLQMNILAKLANCSISTISSIVHELQNKGMLDIQSTPWKLLGRNMKLEYYE</sequence>
<dbReference type="InterPro" id="IPR014710">
    <property type="entry name" value="RmlC-like_jellyroll"/>
</dbReference>
<comment type="caution">
    <text evidence="1">The sequence shown here is derived from an EMBL/GenBank/DDBJ whole genome shotgun (WGS) entry which is preliminary data.</text>
</comment>
<organism evidence="1 2">
    <name type="scientific">Listeria welshimeri</name>
    <dbReference type="NCBI Taxonomy" id="1643"/>
    <lineage>
        <taxon>Bacteria</taxon>
        <taxon>Bacillati</taxon>
        <taxon>Bacillota</taxon>
        <taxon>Bacilli</taxon>
        <taxon>Bacillales</taxon>
        <taxon>Listeriaceae</taxon>
        <taxon>Listeria</taxon>
    </lineage>
</organism>
<dbReference type="AlphaFoldDB" id="A0A7X0W6N7"/>
<dbReference type="Gene3D" id="2.60.120.10">
    <property type="entry name" value="Jelly Rolls"/>
    <property type="match status" value="1"/>
</dbReference>
<accession>A0A7X0W6N7</accession>
<evidence type="ECO:0000313" key="1">
    <source>
        <dbReference type="EMBL" id="MBC1322439.1"/>
    </source>
</evidence>
<dbReference type="Proteomes" id="UP000522007">
    <property type="component" value="Unassembled WGS sequence"/>
</dbReference>
<reference evidence="1 2" key="1">
    <citation type="submission" date="2020-03" db="EMBL/GenBank/DDBJ databases">
        <title>Soil Listeria distribution.</title>
        <authorList>
            <person name="Liao J."/>
            <person name="Wiedmann M."/>
        </authorList>
    </citation>
    <scope>NUCLEOTIDE SEQUENCE [LARGE SCALE GENOMIC DNA]</scope>
    <source>
        <strain evidence="1 2">FSL L7-1829</strain>
    </source>
</reference>